<dbReference type="InterPro" id="IPR053250">
    <property type="entry name" value="Glycosyltransferase_77"/>
</dbReference>
<name>A0AAD8JRJ4_TARER</name>
<evidence type="ECO:0000313" key="4">
    <source>
        <dbReference type="Proteomes" id="UP001229421"/>
    </source>
</evidence>
<keyword evidence="1" id="KW-1133">Transmembrane helix</keyword>
<dbReference type="AlphaFoldDB" id="A0AAD8JRJ4"/>
<comment type="caution">
    <text evidence="3">The sequence shown here is derived from an EMBL/GenBank/DDBJ whole genome shotgun (WGS) entry which is preliminary data.</text>
</comment>
<gene>
    <name evidence="3" type="ORF">QVD17_40532</name>
</gene>
<keyword evidence="4" id="KW-1185">Reference proteome</keyword>
<dbReference type="GO" id="GO:0052325">
    <property type="term" value="P:cell wall pectin biosynthetic process"/>
    <property type="evidence" value="ECO:0007669"/>
    <property type="project" value="TreeGrafter"/>
</dbReference>
<evidence type="ECO:0000256" key="1">
    <source>
        <dbReference type="SAM" id="Phobius"/>
    </source>
</evidence>
<organism evidence="3 4">
    <name type="scientific">Tagetes erecta</name>
    <name type="common">African marigold</name>
    <dbReference type="NCBI Taxonomy" id="13708"/>
    <lineage>
        <taxon>Eukaryota</taxon>
        <taxon>Viridiplantae</taxon>
        <taxon>Streptophyta</taxon>
        <taxon>Embryophyta</taxon>
        <taxon>Tracheophyta</taxon>
        <taxon>Spermatophyta</taxon>
        <taxon>Magnoliopsida</taxon>
        <taxon>eudicotyledons</taxon>
        <taxon>Gunneridae</taxon>
        <taxon>Pentapetalae</taxon>
        <taxon>asterids</taxon>
        <taxon>campanulids</taxon>
        <taxon>Asterales</taxon>
        <taxon>Asteraceae</taxon>
        <taxon>Asteroideae</taxon>
        <taxon>Heliantheae alliance</taxon>
        <taxon>Tageteae</taxon>
        <taxon>Tagetes</taxon>
    </lineage>
</organism>
<evidence type="ECO:0000259" key="2">
    <source>
        <dbReference type="Pfam" id="PF03407"/>
    </source>
</evidence>
<dbReference type="PANTHER" id="PTHR46936:SF1">
    <property type="entry name" value="ARABINOSYLTRANSFERASE XEG113"/>
    <property type="match status" value="1"/>
</dbReference>
<accession>A0AAD8JRJ4</accession>
<keyword evidence="1" id="KW-0472">Membrane</keyword>
<sequence length="629" mass="71917">MGFWKNPFKEVTNNSKPLFLTVYAIIFIGIFFSAVYVFSAVYSPDSAVSWRLSQNSPNQTVDSPSLRLGGGGGVMAPTIQPEISKLKPIWKTPPPGSEMPPLETFRLTKELVQERVKDNVIVATFGNYAFMDFILTWVKHLTDLGVENLLVGAMDTKLLEALYWKGIPVFDMGSHMSTIDVGWGSPTFHKMGREKVILIDSMLPFGYELLMCDTDMAWLKNPLPYLARYPEADVLTSTDQVTPTVTDDRLDNWQQAGGAYNIGIFHWRPTESAKRLAKEWKDILLADDKIWDQNGFNDLVHRQLGPSVDDESGLVYAYDGTLKLGLLPASIFCSGHTYFVQAMYQQLRLEPYAVHTTFQYAGTEGKRHRLREAKVFYDPPEYYDSPGGFLTFKPSIPKSLLLDGEHNLQTHFTLVNYQMKQIRTALAIASILNRTLVMPPIWCRLDRLWFPHPGVLIGSMTRQPFVCPLDHVFEVHTMLKALPIEEFGPGINIREYSFFDNPLMPAQVKGSWLDVQLCQEGSENCQSNITNTAPVLRFPRRSNEETLKTAFSPLKDVKVIQFSSMQDAFLGFTDKAREEKFRKRVKRYVGIWCCVEHQPGHIYYDMYWDEKPDWKPLPPQTPEDDHPHW</sequence>
<keyword evidence="1" id="KW-0812">Transmembrane</keyword>
<dbReference type="GO" id="GO:0005794">
    <property type="term" value="C:Golgi apparatus"/>
    <property type="evidence" value="ECO:0007669"/>
    <property type="project" value="TreeGrafter"/>
</dbReference>
<dbReference type="Pfam" id="PF03407">
    <property type="entry name" value="Nucleotid_trans"/>
    <property type="match status" value="1"/>
</dbReference>
<reference evidence="3" key="1">
    <citation type="journal article" date="2023" name="bioRxiv">
        <title>Improved chromosome-level genome assembly for marigold (Tagetes erecta).</title>
        <authorList>
            <person name="Jiang F."/>
            <person name="Yuan L."/>
            <person name="Wang S."/>
            <person name="Wang H."/>
            <person name="Xu D."/>
            <person name="Wang A."/>
            <person name="Fan W."/>
        </authorList>
    </citation>
    <scope>NUCLEOTIDE SEQUENCE</scope>
    <source>
        <strain evidence="3">WSJ</strain>
        <tissue evidence="3">Leaf</tissue>
    </source>
</reference>
<proteinExistence type="predicted"/>
<dbReference type="EMBL" id="JAUHHV010000011">
    <property type="protein sequence ID" value="KAK1408608.1"/>
    <property type="molecule type" value="Genomic_DNA"/>
</dbReference>
<dbReference type="InterPro" id="IPR005069">
    <property type="entry name" value="Nucl-diP-sugar_transferase"/>
</dbReference>
<dbReference type="GO" id="GO:0052636">
    <property type="term" value="F:arabinosyltransferase activity"/>
    <property type="evidence" value="ECO:0007669"/>
    <property type="project" value="TreeGrafter"/>
</dbReference>
<evidence type="ECO:0000313" key="3">
    <source>
        <dbReference type="EMBL" id="KAK1408608.1"/>
    </source>
</evidence>
<feature type="transmembrane region" description="Helical" evidence="1">
    <location>
        <begin position="20"/>
        <end position="42"/>
    </location>
</feature>
<protein>
    <recommendedName>
        <fullName evidence="2">Nucleotide-diphospho-sugar transferase domain-containing protein</fullName>
    </recommendedName>
</protein>
<feature type="domain" description="Nucleotide-diphospho-sugar transferase" evidence="2">
    <location>
        <begin position="146"/>
        <end position="370"/>
    </location>
</feature>
<dbReference type="Proteomes" id="UP001229421">
    <property type="component" value="Unassembled WGS sequence"/>
</dbReference>
<dbReference type="PANTHER" id="PTHR46936">
    <property type="entry name" value="ARABINOSYLTRANSFERASE XEG113"/>
    <property type="match status" value="1"/>
</dbReference>